<dbReference type="InterPro" id="IPR029033">
    <property type="entry name" value="His_PPase_superfam"/>
</dbReference>
<dbReference type="EMBL" id="DOTR01000045">
    <property type="protein sequence ID" value="HCA02298.1"/>
    <property type="molecule type" value="Genomic_DNA"/>
</dbReference>
<dbReference type="PANTHER" id="PTHR47821">
    <property type="entry name" value="PHOSPHOGLYCERATE MUTASE FAMILY PROTEIN"/>
    <property type="match status" value="1"/>
</dbReference>
<dbReference type="SUPFAM" id="SSF53254">
    <property type="entry name" value="Phosphoglycerate mutase-like"/>
    <property type="match status" value="1"/>
</dbReference>
<dbReference type="PANTHER" id="PTHR47821:SF2">
    <property type="entry name" value="PHOSPHOGLYCERATE MUTASE FAMILY PROTEIN"/>
    <property type="match status" value="1"/>
</dbReference>
<gene>
    <name evidence="1" type="ORF">DEO68_08980</name>
</gene>
<protein>
    <submittedName>
        <fullName evidence="1">Histidine phosphatase family protein</fullName>
    </submittedName>
</protein>
<comment type="caution">
    <text evidence="1">The sequence shown here is derived from an EMBL/GenBank/DDBJ whole genome shotgun (WGS) entry which is preliminary data.</text>
</comment>
<dbReference type="CDD" id="cd07067">
    <property type="entry name" value="HP_PGM_like"/>
    <property type="match status" value="1"/>
</dbReference>
<organism evidence="1">
    <name type="scientific">Halomonas campaniensis</name>
    <dbReference type="NCBI Taxonomy" id="213554"/>
    <lineage>
        <taxon>Bacteria</taxon>
        <taxon>Pseudomonadati</taxon>
        <taxon>Pseudomonadota</taxon>
        <taxon>Gammaproteobacteria</taxon>
        <taxon>Oceanospirillales</taxon>
        <taxon>Halomonadaceae</taxon>
        <taxon>Halomonas</taxon>
    </lineage>
</organism>
<sequence length="197" mass="22256">MSNTFTAAFYHWRNRYLLMRHGHSQANEQGLIISSPGRGLCDFGLSPLGEEQLSTVVAQWCWPTPTKVLHSDFLRTTQTAERVAAAFGLTLEKEERLRERYFGELDGQPDRHYPDVWELDAQDAEHQQHQVEAVSKVAARMYAVIEELERRCEGETVLVVSHGDPLQILLTALANKPLTQHREQPALQPASITPLGS</sequence>
<accession>A0A3D0KFJ6</accession>
<evidence type="ECO:0000313" key="1">
    <source>
        <dbReference type="EMBL" id="HCA02298.1"/>
    </source>
</evidence>
<dbReference type="Gene3D" id="3.40.50.1240">
    <property type="entry name" value="Phosphoglycerate mutase-like"/>
    <property type="match status" value="1"/>
</dbReference>
<dbReference type="Pfam" id="PF00300">
    <property type="entry name" value="His_Phos_1"/>
    <property type="match status" value="1"/>
</dbReference>
<dbReference type="AlphaFoldDB" id="A0A3D0KFJ6"/>
<dbReference type="PIRSF" id="PIRSF000709">
    <property type="entry name" value="6PFK_2-Ptase"/>
    <property type="match status" value="1"/>
</dbReference>
<reference evidence="1" key="1">
    <citation type="journal article" date="2018" name="Nat. Biotechnol.">
        <title>A standardized bacterial taxonomy based on genome phylogeny substantially revises the tree of life.</title>
        <authorList>
            <person name="Parks D.H."/>
            <person name="Chuvochina M."/>
            <person name="Waite D.W."/>
            <person name="Rinke C."/>
            <person name="Skarshewski A."/>
            <person name="Chaumeil P.A."/>
            <person name="Hugenholtz P."/>
        </authorList>
    </citation>
    <scope>NUCLEOTIDE SEQUENCE [LARGE SCALE GENOMIC DNA]</scope>
    <source>
        <strain evidence="1">UBA11284</strain>
    </source>
</reference>
<proteinExistence type="predicted"/>
<dbReference type="SMART" id="SM00855">
    <property type="entry name" value="PGAM"/>
    <property type="match status" value="1"/>
</dbReference>
<name>A0A3D0KFJ6_9GAMM</name>
<dbReference type="InterPro" id="IPR013078">
    <property type="entry name" value="His_Pase_superF_clade-1"/>
</dbReference>